<evidence type="ECO:0000313" key="4">
    <source>
        <dbReference type="Proteomes" id="UP000077755"/>
    </source>
</evidence>
<feature type="region of interest" description="Disordered" evidence="2">
    <location>
        <begin position="104"/>
        <end position="132"/>
    </location>
</feature>
<keyword evidence="1" id="KW-0175">Coiled coil</keyword>
<keyword evidence="4" id="KW-1185">Reference proteome</keyword>
<dbReference type="Proteomes" id="UP000077755">
    <property type="component" value="Chromosome 2"/>
</dbReference>
<dbReference type="EMBL" id="CP093344">
    <property type="protein sequence ID" value="WOG88894.1"/>
    <property type="molecule type" value="Genomic_DNA"/>
</dbReference>
<accession>A0AAF0WFV8</accession>
<organism evidence="3 4">
    <name type="scientific">Daucus carota subsp. sativus</name>
    <name type="common">Carrot</name>
    <dbReference type="NCBI Taxonomy" id="79200"/>
    <lineage>
        <taxon>Eukaryota</taxon>
        <taxon>Viridiplantae</taxon>
        <taxon>Streptophyta</taxon>
        <taxon>Embryophyta</taxon>
        <taxon>Tracheophyta</taxon>
        <taxon>Spermatophyta</taxon>
        <taxon>Magnoliopsida</taxon>
        <taxon>eudicotyledons</taxon>
        <taxon>Gunneridae</taxon>
        <taxon>Pentapetalae</taxon>
        <taxon>asterids</taxon>
        <taxon>campanulids</taxon>
        <taxon>Apiales</taxon>
        <taxon>Apiaceae</taxon>
        <taxon>Apioideae</taxon>
        <taxon>Scandiceae</taxon>
        <taxon>Daucinae</taxon>
        <taxon>Daucus</taxon>
        <taxon>Daucus sect. Daucus</taxon>
    </lineage>
</organism>
<dbReference type="AlphaFoldDB" id="A0AAF0WFV8"/>
<name>A0AAF0WFV8_DAUCS</name>
<evidence type="ECO:0008006" key="5">
    <source>
        <dbReference type="Google" id="ProtNLM"/>
    </source>
</evidence>
<feature type="compositionally biased region" description="Acidic residues" evidence="2">
    <location>
        <begin position="118"/>
        <end position="131"/>
    </location>
</feature>
<protein>
    <recommendedName>
        <fullName evidence="5">J domain-containing protein</fullName>
    </recommendedName>
</protein>
<reference evidence="3" key="1">
    <citation type="journal article" date="2016" name="Nat. Genet.">
        <title>A high-quality carrot genome assembly provides new insights into carotenoid accumulation and asterid genome evolution.</title>
        <authorList>
            <person name="Iorizzo M."/>
            <person name="Ellison S."/>
            <person name="Senalik D."/>
            <person name="Zeng P."/>
            <person name="Satapoomin P."/>
            <person name="Huang J."/>
            <person name="Bowman M."/>
            <person name="Iovene M."/>
            <person name="Sanseverino W."/>
            <person name="Cavagnaro P."/>
            <person name="Yildiz M."/>
            <person name="Macko-Podgorni A."/>
            <person name="Moranska E."/>
            <person name="Grzebelus E."/>
            <person name="Grzebelus D."/>
            <person name="Ashrafi H."/>
            <person name="Zheng Z."/>
            <person name="Cheng S."/>
            <person name="Spooner D."/>
            <person name="Van Deynze A."/>
            <person name="Simon P."/>
        </authorList>
    </citation>
    <scope>NUCLEOTIDE SEQUENCE</scope>
    <source>
        <tissue evidence="3">Leaf</tissue>
    </source>
</reference>
<feature type="region of interest" description="Disordered" evidence="2">
    <location>
        <begin position="181"/>
        <end position="206"/>
    </location>
</feature>
<sequence length="450" mass="50774">MNGKGKTLRACQKKGKSSNVVVIDIDSDNCGDDIFVDAPEYLPGSSSNGVRRDGKGSLESVICIDDEDDDENTGSNNLDKGRYVQNNTPVKLSKCKRTYSGPSASNRYGWTTDTESVSSDDDDDCDSDLEFEGSSGKLKRDWEKAFMRRQNESFGGVDQAGTSFVYDSHQDNGAGEYTVRYSDGSESTNYTSHEEGDRSPSIPMDNGKSESIFCKNTGETSTLNRADNVCNDESFASDHYGTSHLFTDNQHTGIDMDNKKDGSLPEINDVGNGQSFMDESNGSVFFNREMLKETDEYRRSVQEELEARQRELQIQAEEAQRLKRLEKRKKAAAMRLLDMEKRQKLRVEEIRNTQKKDEENLNLKEQIRTRVRKDLDRLEAACHDMESILRGLGINVNGVHVAFKRALLTFHPDRASQSDIRKQVEAEEKFKLVTRMKEKYLSTLTCKPPA</sequence>
<proteinExistence type="predicted"/>
<evidence type="ECO:0000256" key="2">
    <source>
        <dbReference type="SAM" id="MobiDB-lite"/>
    </source>
</evidence>
<dbReference type="PANTHER" id="PTHR36335">
    <property type="entry name" value="CHAPERONE DNAJ-DOMAIN SUPERFAMILY PROTEIN"/>
    <property type="match status" value="1"/>
</dbReference>
<evidence type="ECO:0000313" key="3">
    <source>
        <dbReference type="EMBL" id="WOG88894.1"/>
    </source>
</evidence>
<reference evidence="3" key="2">
    <citation type="submission" date="2022-03" db="EMBL/GenBank/DDBJ databases">
        <title>Draft title - Genomic analysis of global carrot germplasm unveils the trajectory of domestication and the origin of high carotenoid orange carrot.</title>
        <authorList>
            <person name="Iorizzo M."/>
            <person name="Ellison S."/>
            <person name="Senalik D."/>
            <person name="Macko-Podgorni A."/>
            <person name="Grzebelus D."/>
            <person name="Bostan H."/>
            <person name="Rolling W."/>
            <person name="Curaba J."/>
            <person name="Simon P."/>
        </authorList>
    </citation>
    <scope>NUCLEOTIDE SEQUENCE</scope>
    <source>
        <tissue evidence="3">Leaf</tissue>
    </source>
</reference>
<dbReference type="PANTHER" id="PTHR36335:SF1">
    <property type="entry name" value="CHAPERONE DNAJ-DOMAIN SUPERFAMILY PROTEIN"/>
    <property type="match status" value="1"/>
</dbReference>
<feature type="coiled-coil region" evidence="1">
    <location>
        <begin position="298"/>
        <end position="381"/>
    </location>
</feature>
<gene>
    <name evidence="3" type="ORF">DCAR_0208129</name>
</gene>
<evidence type="ECO:0000256" key="1">
    <source>
        <dbReference type="SAM" id="Coils"/>
    </source>
</evidence>